<name>A0ABP6XTM8_9ACTN</name>
<evidence type="ECO:0000313" key="3">
    <source>
        <dbReference type="Proteomes" id="UP001500630"/>
    </source>
</evidence>
<sequence length="71" mass="8087">MSTKDELQQVEADLARLRAEIKDMRDQIGEVGATDQVEISSMISQADEQEELAAELERRRDVLRQRLEGEG</sequence>
<protein>
    <recommendedName>
        <fullName evidence="4">DUF342 domain-containing protein</fullName>
    </recommendedName>
</protein>
<keyword evidence="3" id="KW-1185">Reference proteome</keyword>
<keyword evidence="1" id="KW-0175">Coiled coil</keyword>
<proteinExistence type="predicted"/>
<evidence type="ECO:0000313" key="2">
    <source>
        <dbReference type="EMBL" id="GAA3571583.1"/>
    </source>
</evidence>
<gene>
    <name evidence="2" type="ORF">GCM10022419_060580</name>
</gene>
<reference evidence="3" key="1">
    <citation type="journal article" date="2019" name="Int. J. Syst. Evol. Microbiol.">
        <title>The Global Catalogue of Microorganisms (GCM) 10K type strain sequencing project: providing services to taxonomists for standard genome sequencing and annotation.</title>
        <authorList>
            <consortium name="The Broad Institute Genomics Platform"/>
            <consortium name="The Broad Institute Genome Sequencing Center for Infectious Disease"/>
            <person name="Wu L."/>
            <person name="Ma J."/>
        </authorList>
    </citation>
    <scope>NUCLEOTIDE SEQUENCE [LARGE SCALE GENOMIC DNA]</scope>
    <source>
        <strain evidence="3">JCM 17326</strain>
    </source>
</reference>
<dbReference type="RefSeq" id="WP_345566954.1">
    <property type="nucleotide sequence ID" value="NZ_BAABDQ010000014.1"/>
</dbReference>
<dbReference type="EMBL" id="BAABDQ010000014">
    <property type="protein sequence ID" value="GAA3571583.1"/>
    <property type="molecule type" value="Genomic_DNA"/>
</dbReference>
<dbReference type="Proteomes" id="UP001500630">
    <property type="component" value="Unassembled WGS sequence"/>
</dbReference>
<accession>A0ABP6XTM8</accession>
<evidence type="ECO:0000256" key="1">
    <source>
        <dbReference type="SAM" id="Coils"/>
    </source>
</evidence>
<evidence type="ECO:0008006" key="4">
    <source>
        <dbReference type="Google" id="ProtNLM"/>
    </source>
</evidence>
<comment type="caution">
    <text evidence="2">The sequence shown here is derived from an EMBL/GenBank/DDBJ whole genome shotgun (WGS) entry which is preliminary data.</text>
</comment>
<feature type="coiled-coil region" evidence="1">
    <location>
        <begin position="7"/>
        <end position="66"/>
    </location>
</feature>
<organism evidence="2 3">
    <name type="scientific">Nonomuraea rosea</name>
    <dbReference type="NCBI Taxonomy" id="638574"/>
    <lineage>
        <taxon>Bacteria</taxon>
        <taxon>Bacillati</taxon>
        <taxon>Actinomycetota</taxon>
        <taxon>Actinomycetes</taxon>
        <taxon>Streptosporangiales</taxon>
        <taxon>Streptosporangiaceae</taxon>
        <taxon>Nonomuraea</taxon>
    </lineage>
</organism>